<dbReference type="Proteomes" id="UP000444174">
    <property type="component" value="Unassembled WGS sequence"/>
</dbReference>
<dbReference type="AlphaFoldDB" id="A0A843YAQ1"/>
<dbReference type="EMBL" id="WIBF01000002">
    <property type="protein sequence ID" value="MQQ08026.1"/>
    <property type="molecule type" value="Genomic_DNA"/>
</dbReference>
<protein>
    <submittedName>
        <fullName evidence="1">Uncharacterized protein</fullName>
    </submittedName>
</protein>
<keyword evidence="2" id="KW-1185">Reference proteome</keyword>
<name>A0A843YAQ1_9RHOB</name>
<dbReference type="RefSeq" id="WP_153214950.1">
    <property type="nucleotide sequence ID" value="NZ_WIBF01000002.1"/>
</dbReference>
<organism evidence="1 2">
    <name type="scientific">Tritonibacter litoralis</name>
    <dbReference type="NCBI Taxonomy" id="2662264"/>
    <lineage>
        <taxon>Bacteria</taxon>
        <taxon>Pseudomonadati</taxon>
        <taxon>Pseudomonadota</taxon>
        <taxon>Alphaproteobacteria</taxon>
        <taxon>Rhodobacterales</taxon>
        <taxon>Paracoccaceae</taxon>
        <taxon>Tritonibacter</taxon>
    </lineage>
</organism>
<sequence>MTPYDALTEVNAVMDRLRAVRETLGKKLADGSCQSSELRQMSDLHDRVALAIAAYKRGK</sequence>
<comment type="caution">
    <text evidence="1">The sequence shown here is derived from an EMBL/GenBank/DDBJ whole genome shotgun (WGS) entry which is preliminary data.</text>
</comment>
<gene>
    <name evidence="1" type="ORF">GFB49_06135</name>
</gene>
<proteinExistence type="predicted"/>
<accession>A0A843YAQ1</accession>
<evidence type="ECO:0000313" key="1">
    <source>
        <dbReference type="EMBL" id="MQQ08026.1"/>
    </source>
</evidence>
<evidence type="ECO:0000313" key="2">
    <source>
        <dbReference type="Proteomes" id="UP000444174"/>
    </source>
</evidence>
<reference evidence="1 2" key="1">
    <citation type="submission" date="2019-10" db="EMBL/GenBank/DDBJ databases">
        <title>Epibacterium sp. nov., isolated from seawater.</title>
        <authorList>
            <person name="Zhang X."/>
            <person name="Li N."/>
        </authorList>
    </citation>
    <scope>NUCLEOTIDE SEQUENCE [LARGE SCALE GENOMIC DNA]</scope>
    <source>
        <strain evidence="1 2">SM1979</strain>
    </source>
</reference>